<evidence type="ECO:0000313" key="6">
    <source>
        <dbReference type="EMBL" id="PIC32285.1"/>
    </source>
</evidence>
<feature type="transmembrane region" description="Helical" evidence="5">
    <location>
        <begin position="32"/>
        <end position="53"/>
    </location>
</feature>
<name>A0A2G5TY94_9PELO</name>
<dbReference type="PANTHER" id="PTHR23503:SF96">
    <property type="entry name" value="MAJOR FACILITATOR SUPERFAMILY (MFS) PROFILE DOMAIN-CONTAINING PROTEIN"/>
    <property type="match status" value="1"/>
</dbReference>
<evidence type="ECO:0000256" key="2">
    <source>
        <dbReference type="ARBA" id="ARBA00022692"/>
    </source>
</evidence>
<evidence type="ECO:0000313" key="7">
    <source>
        <dbReference type="Proteomes" id="UP000230233"/>
    </source>
</evidence>
<dbReference type="EMBL" id="PDUG01000004">
    <property type="protein sequence ID" value="PIC32285.1"/>
    <property type="molecule type" value="Genomic_DNA"/>
</dbReference>
<evidence type="ECO:0000256" key="4">
    <source>
        <dbReference type="ARBA" id="ARBA00023136"/>
    </source>
</evidence>
<keyword evidence="7" id="KW-1185">Reference proteome</keyword>
<proteinExistence type="predicted"/>
<dbReference type="GO" id="GO:0016020">
    <property type="term" value="C:membrane"/>
    <property type="evidence" value="ECO:0007669"/>
    <property type="project" value="UniProtKB-SubCell"/>
</dbReference>
<dbReference type="GO" id="GO:0015149">
    <property type="term" value="F:hexose transmembrane transporter activity"/>
    <property type="evidence" value="ECO:0007669"/>
    <property type="project" value="TreeGrafter"/>
</dbReference>
<dbReference type="OrthoDB" id="8120565at2759"/>
<accession>A0A2G5TY94</accession>
<dbReference type="Proteomes" id="UP000230233">
    <property type="component" value="Chromosome IV"/>
</dbReference>
<keyword evidence="2 5" id="KW-0812">Transmembrane</keyword>
<evidence type="ECO:0000256" key="3">
    <source>
        <dbReference type="ARBA" id="ARBA00022989"/>
    </source>
</evidence>
<protein>
    <recommendedName>
        <fullName evidence="8">Major facilitator superfamily (MFS) profile domain-containing protein</fullName>
    </recommendedName>
</protein>
<evidence type="ECO:0008006" key="8">
    <source>
        <dbReference type="Google" id="ProtNLM"/>
    </source>
</evidence>
<dbReference type="AlphaFoldDB" id="A0A2G5TY94"/>
<evidence type="ECO:0000256" key="1">
    <source>
        <dbReference type="ARBA" id="ARBA00004370"/>
    </source>
</evidence>
<dbReference type="InterPro" id="IPR036259">
    <property type="entry name" value="MFS_trans_sf"/>
</dbReference>
<keyword evidence="4 5" id="KW-0472">Membrane</keyword>
<comment type="caution">
    <text evidence="6">The sequence shown here is derived from an EMBL/GenBank/DDBJ whole genome shotgun (WGS) entry which is preliminary data.</text>
</comment>
<gene>
    <name evidence="6" type="primary">Cnig_chr_IV.g12668</name>
    <name evidence="6" type="ORF">B9Z55_012668</name>
</gene>
<dbReference type="InterPro" id="IPR045263">
    <property type="entry name" value="GLUT"/>
</dbReference>
<dbReference type="STRING" id="1611254.A0A2G5TY94"/>
<dbReference type="Gene3D" id="1.20.1250.20">
    <property type="entry name" value="MFS general substrate transporter like domains"/>
    <property type="match status" value="1"/>
</dbReference>
<keyword evidence="3 5" id="KW-1133">Transmembrane helix</keyword>
<feature type="transmembrane region" description="Helical" evidence="5">
    <location>
        <begin position="73"/>
        <end position="91"/>
    </location>
</feature>
<organism evidence="6 7">
    <name type="scientific">Caenorhabditis nigoni</name>
    <dbReference type="NCBI Taxonomy" id="1611254"/>
    <lineage>
        <taxon>Eukaryota</taxon>
        <taxon>Metazoa</taxon>
        <taxon>Ecdysozoa</taxon>
        <taxon>Nematoda</taxon>
        <taxon>Chromadorea</taxon>
        <taxon>Rhabditida</taxon>
        <taxon>Rhabditina</taxon>
        <taxon>Rhabditomorpha</taxon>
        <taxon>Rhabditoidea</taxon>
        <taxon>Rhabditidae</taxon>
        <taxon>Peloderinae</taxon>
        <taxon>Caenorhabditis</taxon>
    </lineage>
</organism>
<dbReference type="SUPFAM" id="SSF103473">
    <property type="entry name" value="MFS general substrate transporter"/>
    <property type="match status" value="1"/>
</dbReference>
<comment type="subcellular location">
    <subcellularLocation>
        <location evidence="1">Membrane</location>
    </subcellularLocation>
</comment>
<dbReference type="InterPro" id="IPR005828">
    <property type="entry name" value="MFS_sugar_transport-like"/>
</dbReference>
<feature type="transmembrane region" description="Helical" evidence="5">
    <location>
        <begin position="139"/>
        <end position="160"/>
    </location>
</feature>
<reference evidence="7" key="1">
    <citation type="submission" date="2017-10" db="EMBL/GenBank/DDBJ databases">
        <title>Rapid genome shrinkage in a self-fertile nematode reveals novel sperm competition proteins.</title>
        <authorList>
            <person name="Yin D."/>
            <person name="Schwarz E.M."/>
            <person name="Thomas C.G."/>
            <person name="Felde R.L."/>
            <person name="Korf I.F."/>
            <person name="Cutter A.D."/>
            <person name="Schartner C.M."/>
            <person name="Ralston E.J."/>
            <person name="Meyer B.J."/>
            <person name="Haag E.S."/>
        </authorList>
    </citation>
    <scope>NUCLEOTIDE SEQUENCE [LARGE SCALE GENOMIC DNA]</scope>
    <source>
        <strain evidence="7">JU1422</strain>
    </source>
</reference>
<evidence type="ECO:0000256" key="5">
    <source>
        <dbReference type="SAM" id="Phobius"/>
    </source>
</evidence>
<dbReference type="PANTHER" id="PTHR23503">
    <property type="entry name" value="SOLUTE CARRIER FAMILY 2"/>
    <property type="match status" value="1"/>
</dbReference>
<sequence>MFNFLFAMGPGPISIFITGELVPQTCRSASSVWTNAGMAAVFKISTTFLTIPFKPIRNPHCYTESKKNFHNQIVSYLLISSICMFNFLFAMGPGPISMFITGELVPQTCRSASSVWTKKIRFLPLTSYLPVKNLTSEPIAYAIFFIIPMIVAVLVLSFLLPETKGRNVEEIREEYERKALLQ</sequence>
<dbReference type="Pfam" id="PF00083">
    <property type="entry name" value="Sugar_tr"/>
    <property type="match status" value="1"/>
</dbReference>